<dbReference type="GO" id="GO:0004332">
    <property type="term" value="F:fructose-bisphosphate aldolase activity"/>
    <property type="evidence" value="ECO:0007669"/>
    <property type="project" value="InterPro"/>
</dbReference>
<dbReference type="CDD" id="cd00958">
    <property type="entry name" value="DhnA"/>
    <property type="match status" value="1"/>
</dbReference>
<name>A0A165LXR1_PELLU</name>
<dbReference type="NCBIfam" id="NF006081">
    <property type="entry name" value="PRK08227.1"/>
    <property type="match status" value="1"/>
</dbReference>
<dbReference type="EMBL" id="LVWG01000022">
    <property type="protein sequence ID" value="KZK74560.1"/>
    <property type="molecule type" value="Genomic_DNA"/>
</dbReference>
<dbReference type="InterPro" id="IPR013785">
    <property type="entry name" value="Aldolase_TIM"/>
</dbReference>
<comment type="caution">
    <text evidence="1">The sequence shown here is derived from an EMBL/GenBank/DDBJ whole genome shotgun (WGS) entry which is preliminary data.</text>
</comment>
<dbReference type="RefSeq" id="WP_303681295.1">
    <property type="nucleotide sequence ID" value="NZ_LVWG01000022.1"/>
</dbReference>
<dbReference type="Gene3D" id="3.20.20.70">
    <property type="entry name" value="Aldolase class I"/>
    <property type="match status" value="1"/>
</dbReference>
<gene>
    <name evidence="1" type="ORF">A3K90_02255</name>
</gene>
<dbReference type="PANTHER" id="PTHR47916">
    <property type="entry name" value="FRUCTOSE-BISPHOSPHATE ALDOLASE CLASS 1"/>
    <property type="match status" value="1"/>
</dbReference>
<dbReference type="Pfam" id="PF01791">
    <property type="entry name" value="DeoC"/>
    <property type="match status" value="1"/>
</dbReference>
<accession>A0A165LXR1</accession>
<dbReference type="InterPro" id="IPR041720">
    <property type="entry name" value="FbaB-like"/>
</dbReference>
<organism evidence="1 2">
    <name type="scientific">Pelodictyon luteolum</name>
    <dbReference type="NCBI Taxonomy" id="1100"/>
    <lineage>
        <taxon>Bacteria</taxon>
        <taxon>Pseudomonadati</taxon>
        <taxon>Chlorobiota</taxon>
        <taxon>Chlorobiia</taxon>
        <taxon>Chlorobiales</taxon>
        <taxon>Chlorobiaceae</taxon>
        <taxon>Chlorobium/Pelodictyon group</taxon>
        <taxon>Pelodictyon</taxon>
    </lineage>
</organism>
<dbReference type="PIRSF" id="PIRSF038992">
    <property type="entry name" value="Aldolase_Ia"/>
    <property type="match status" value="1"/>
</dbReference>
<evidence type="ECO:0000313" key="2">
    <source>
        <dbReference type="Proteomes" id="UP000076481"/>
    </source>
</evidence>
<dbReference type="Proteomes" id="UP000076481">
    <property type="component" value="Unassembled WGS sequence"/>
</dbReference>
<evidence type="ECO:0000313" key="1">
    <source>
        <dbReference type="EMBL" id="KZK74560.1"/>
    </source>
</evidence>
<sequence length="293" mass="32482">MAEYDKDKQAKEYYTDIPVNNYGFFLKGAHSLDWGMKNRLSRIFRPDTGKTVMFAIDHGYFQGPTTGLERPDVNIVPLMPHADAIMLTRGILRTTVPPSLTKAVVMRCSGGPSILKELSDEELAVDIEDAIRMNVAAITLQVFIGGEFETRSIHNMTKLVDMGLRYGIPTMAVTAVGKDMVRDAKYFRLACRISAELGAQIVKTYYVPEEFESVVASCPVPIVMAGGKKLPEKDALTMSYRAIQEGASGVDMGRNIFQSDYPLAMMKAVNRVVHEGLTPDEAFEYFNSIKGES</sequence>
<dbReference type="SMART" id="SM01133">
    <property type="entry name" value="DeoC"/>
    <property type="match status" value="1"/>
</dbReference>
<reference evidence="1 2" key="1">
    <citation type="submission" date="2016-03" db="EMBL/GenBank/DDBJ databases">
        <title>Speciation and ecological success in dimly lit waters: horizontal gene transfer in a green sulfur bacteria bloom unveiled by metagenomic assembly.</title>
        <authorList>
            <person name="Llorens-Mares T."/>
            <person name="Liu Z."/>
            <person name="Allen L.Z."/>
            <person name="Rusch D.B."/>
            <person name="Craig M.T."/>
            <person name="Dupont C.L."/>
            <person name="Bryant D.A."/>
            <person name="Casamayor E.O."/>
        </authorList>
    </citation>
    <scope>NUCLEOTIDE SEQUENCE [LARGE SCALE GENOMIC DNA]</scope>
    <source>
        <strain evidence="1">CIII</strain>
    </source>
</reference>
<dbReference type="PANTHER" id="PTHR47916:SF1">
    <property type="entry name" value="3-HYDROXY-5-PHOSPHONOOXYPENTANE-2,4-DIONE THIOLASE"/>
    <property type="match status" value="1"/>
</dbReference>
<dbReference type="SUPFAM" id="SSF51569">
    <property type="entry name" value="Aldolase"/>
    <property type="match status" value="1"/>
</dbReference>
<protein>
    <submittedName>
        <fullName evidence="1">Autoinducer 2 aldolase</fullName>
    </submittedName>
</protein>
<dbReference type="InterPro" id="IPR002915">
    <property type="entry name" value="DeoC/FbaB/LacD_aldolase"/>
</dbReference>
<dbReference type="AlphaFoldDB" id="A0A165LXR1"/>
<dbReference type="InterPro" id="IPR050456">
    <property type="entry name" value="DeoC/FbaB_aldolase"/>
</dbReference>
<proteinExistence type="predicted"/>